<keyword evidence="16" id="KW-0511">Multifunctional enzyme</keyword>
<dbReference type="EC" id="2.1.2.5" evidence="6"/>
<comment type="caution">
    <text evidence="22">The sequence shown here is derived from an EMBL/GenBank/DDBJ whole genome shotgun (WGS) entry which is preliminary data.</text>
</comment>
<dbReference type="EC" id="4.3.1.4" evidence="7"/>
<dbReference type="InterPro" id="IPR004227">
    <property type="entry name" value="Formiminotransferase_cat"/>
</dbReference>
<sequence>MSQLIECVPNFSEGRNPVVIKQITDAIESVENVKLLNVDPGKDTNRTVVTFVGSPEAVVEAAFRGVKRASEVIDMQKHKGEHPRFGATDVCPLVPVSNITMEETVEYARKLAKRIGDELGIHVYCYEFAAQNEERRSLANCRSGEYEGLPKKLQDPNWKPDFGPTAFNAKSGATAVSARNFLIAYNVNLNTTSTRRANSVAFDVREAGRVLREGDPVTGKVVKDKNGVAVRIPGKLRKVRAIGWFIKEYGVAQISMNLTDITITPIHKAFEAVCESAQDRGMRVTGSELIGLIPLNAMLEAGKYFLRKQQRSTGVSDEELINIAVKSMGLDELAPFNPKERIIEYQLRSDRSLLTDLSLEAFANETASESPAPGGGSVAAYVGSLGAALSGMVANLSSHKRGWDEHWKEFSDWAEKAKGFQNKLLELVDEDTDAFKRIMEAFKMPKGTDSEKVVRSEAIQTATLLAINVPLTLMETAYASMEVIQAMAEHGNPNSVSDVGVGALCARTAVQGAYLNVLINLGGLEDNVKSDELKHRAEGLLYRAEFKEQEILKLVYEKIG</sequence>
<dbReference type="AlphaFoldDB" id="A0A419W4X2"/>
<reference evidence="22 23" key="1">
    <citation type="submission" date="2018-09" db="EMBL/GenBank/DDBJ databases">
        <title>Genomic Encyclopedia of Archaeal and Bacterial Type Strains, Phase II (KMG-II): from individual species to whole genera.</title>
        <authorList>
            <person name="Goeker M."/>
        </authorList>
    </citation>
    <scope>NUCLEOTIDE SEQUENCE [LARGE SCALE GENOMIC DNA]</scope>
    <source>
        <strain evidence="22 23">DSM 27148</strain>
    </source>
</reference>
<evidence type="ECO:0000256" key="9">
    <source>
        <dbReference type="ARBA" id="ARBA00022490"/>
    </source>
</evidence>
<dbReference type="OrthoDB" id="9773217at2"/>
<dbReference type="InterPro" id="IPR036178">
    <property type="entry name" value="Formintransfe-cycloase-like_sf"/>
</dbReference>
<dbReference type="SUPFAM" id="SSF101262">
    <property type="entry name" value="Methenyltetrahydrofolate cyclohydrolase-like"/>
    <property type="match status" value="1"/>
</dbReference>
<proteinExistence type="inferred from homology"/>
<dbReference type="Gene3D" id="3.30.990.10">
    <property type="entry name" value="Formiminotransferase, N-terminal subdomain"/>
    <property type="match status" value="1"/>
</dbReference>
<dbReference type="PANTHER" id="PTHR12234">
    <property type="entry name" value="FORMIMINOTRANSFERASE-CYCLODEAMINASE"/>
    <property type="match status" value="1"/>
</dbReference>
<evidence type="ECO:0000256" key="12">
    <source>
        <dbReference type="ARBA" id="ARBA00022954"/>
    </source>
</evidence>
<evidence type="ECO:0000256" key="19">
    <source>
        <dbReference type="ARBA" id="ARBA00030029"/>
    </source>
</evidence>
<evidence type="ECO:0000256" key="15">
    <source>
        <dbReference type="ARBA" id="ARBA00023239"/>
    </source>
</evidence>
<dbReference type="InterPro" id="IPR051623">
    <property type="entry name" value="FTCD"/>
</dbReference>
<dbReference type="Pfam" id="PF07837">
    <property type="entry name" value="FTCD_N"/>
    <property type="match status" value="1"/>
</dbReference>
<dbReference type="InterPro" id="IPR013802">
    <property type="entry name" value="Formiminotransferase_C"/>
</dbReference>
<dbReference type="Gene3D" id="3.30.70.670">
    <property type="entry name" value="Formiminotransferase, C-terminal subdomain"/>
    <property type="match status" value="1"/>
</dbReference>
<keyword evidence="10 22" id="KW-0808">Transferase</keyword>
<comment type="similarity">
    <text evidence="5">In the C-terminal section; belongs to the cyclodeaminase/cyclohydrolase family.</text>
</comment>
<protein>
    <recommendedName>
        <fullName evidence="8">Formimidoyltransferase-cyclodeaminase</fullName>
        <ecNumber evidence="6">2.1.2.5</ecNumber>
        <ecNumber evidence="7">4.3.1.4</ecNumber>
    </recommendedName>
    <alternativeName>
        <fullName evidence="19">Formiminotransferase-cyclodeaminase</fullName>
    </alternativeName>
</protein>
<dbReference type="UniPathway" id="UPA00379">
    <property type="reaction ID" value="UER00555"/>
</dbReference>
<dbReference type="SMART" id="SM01222">
    <property type="entry name" value="FTCD_N"/>
    <property type="match status" value="1"/>
</dbReference>
<evidence type="ECO:0000256" key="2">
    <source>
        <dbReference type="ARBA" id="ARBA00004555"/>
    </source>
</evidence>
<evidence type="ECO:0000256" key="3">
    <source>
        <dbReference type="ARBA" id="ARBA00005082"/>
    </source>
</evidence>
<evidence type="ECO:0000256" key="14">
    <source>
        <dbReference type="ARBA" id="ARBA00023212"/>
    </source>
</evidence>
<keyword evidence="9" id="KW-0963">Cytoplasm</keyword>
<evidence type="ECO:0000259" key="21">
    <source>
        <dbReference type="SMART" id="SM01222"/>
    </source>
</evidence>
<name>A0A419W4X2_9BACT</name>
<dbReference type="Pfam" id="PF02971">
    <property type="entry name" value="FTCD"/>
    <property type="match status" value="1"/>
</dbReference>
<keyword evidence="13" id="KW-0333">Golgi apparatus</keyword>
<dbReference type="InterPro" id="IPR022384">
    <property type="entry name" value="FormiminoTrfase_cat_dom_sf"/>
</dbReference>
<comment type="pathway">
    <text evidence="3">Amino-acid degradation; L-histidine degradation into L-glutamate; L-glutamate from N-formimidoyl-L-glutamate (transferase route): step 1/1.</text>
</comment>
<dbReference type="Proteomes" id="UP000283387">
    <property type="component" value="Unassembled WGS sequence"/>
</dbReference>
<comment type="subunit">
    <text evidence="18">Homooctamer, including four polyglutamate binding sites. The subunits are arranged as a tetramer of dimers, and form a planar ring-shaped structure.</text>
</comment>
<dbReference type="SMART" id="SM01221">
    <property type="entry name" value="FTCD"/>
    <property type="match status" value="1"/>
</dbReference>
<keyword evidence="12" id="KW-0290">Folate-binding</keyword>
<gene>
    <name evidence="22" type="ORF">BC643_0842</name>
</gene>
<keyword evidence="11" id="KW-0369">Histidine metabolism</keyword>
<organism evidence="22 23">
    <name type="scientific">Mangrovibacterium diazotrophicum</name>
    <dbReference type="NCBI Taxonomy" id="1261403"/>
    <lineage>
        <taxon>Bacteria</taxon>
        <taxon>Pseudomonadati</taxon>
        <taxon>Bacteroidota</taxon>
        <taxon>Bacteroidia</taxon>
        <taxon>Marinilabiliales</taxon>
        <taxon>Prolixibacteraceae</taxon>
        <taxon>Mangrovibacterium</taxon>
    </lineage>
</organism>
<keyword evidence="23" id="KW-1185">Reference proteome</keyword>
<keyword evidence="15" id="KW-0456">Lyase</keyword>
<evidence type="ECO:0000256" key="1">
    <source>
        <dbReference type="ARBA" id="ARBA00004114"/>
    </source>
</evidence>
<feature type="domain" description="Formiminotransferase N-terminal subdomain" evidence="21">
    <location>
        <begin position="3"/>
        <end position="180"/>
    </location>
</feature>
<dbReference type="PANTHER" id="PTHR12234:SF0">
    <property type="entry name" value="FORMIMIDOYLTRANSFERASE-CYCLODEAMINASE"/>
    <property type="match status" value="1"/>
</dbReference>
<evidence type="ECO:0000259" key="20">
    <source>
        <dbReference type="SMART" id="SM01221"/>
    </source>
</evidence>
<dbReference type="RefSeq" id="WP_120271905.1">
    <property type="nucleotide sequence ID" value="NZ_RAPN01000001.1"/>
</dbReference>
<dbReference type="GO" id="GO:0019556">
    <property type="term" value="P:L-histidine catabolic process to glutamate and formamide"/>
    <property type="evidence" value="ECO:0007669"/>
    <property type="project" value="UniProtKB-UniPathway"/>
</dbReference>
<evidence type="ECO:0000256" key="10">
    <source>
        <dbReference type="ARBA" id="ARBA00022679"/>
    </source>
</evidence>
<dbReference type="NCBIfam" id="TIGR02024">
    <property type="entry name" value="FtcD"/>
    <property type="match status" value="1"/>
</dbReference>
<evidence type="ECO:0000313" key="23">
    <source>
        <dbReference type="Proteomes" id="UP000283387"/>
    </source>
</evidence>
<comment type="similarity">
    <text evidence="4">In the N-terminal section; belongs to the formiminotransferase family.</text>
</comment>
<dbReference type="Pfam" id="PF04961">
    <property type="entry name" value="FTCD_C"/>
    <property type="match status" value="1"/>
</dbReference>
<feature type="domain" description="Formiminotransferase C-terminal subdomain" evidence="20">
    <location>
        <begin position="181"/>
        <end position="346"/>
    </location>
</feature>
<dbReference type="GO" id="GO:0019557">
    <property type="term" value="P:L-histidine catabolic process to glutamate and formate"/>
    <property type="evidence" value="ECO:0007669"/>
    <property type="project" value="UniProtKB-UniPathway"/>
</dbReference>
<evidence type="ECO:0000256" key="6">
    <source>
        <dbReference type="ARBA" id="ARBA00012252"/>
    </source>
</evidence>
<evidence type="ECO:0000256" key="17">
    <source>
        <dbReference type="ARBA" id="ARBA00025506"/>
    </source>
</evidence>
<evidence type="ECO:0000256" key="18">
    <source>
        <dbReference type="ARBA" id="ARBA00025915"/>
    </source>
</evidence>
<keyword evidence="14" id="KW-0206">Cytoskeleton</keyword>
<evidence type="ECO:0000256" key="8">
    <source>
        <dbReference type="ARBA" id="ARBA00017787"/>
    </source>
</evidence>
<evidence type="ECO:0000256" key="13">
    <source>
        <dbReference type="ARBA" id="ARBA00023034"/>
    </source>
</evidence>
<evidence type="ECO:0000256" key="5">
    <source>
        <dbReference type="ARBA" id="ARBA00010825"/>
    </source>
</evidence>
<dbReference type="GO" id="GO:0005814">
    <property type="term" value="C:centriole"/>
    <property type="evidence" value="ECO:0007669"/>
    <property type="project" value="UniProtKB-SubCell"/>
</dbReference>
<evidence type="ECO:0000256" key="7">
    <source>
        <dbReference type="ARBA" id="ARBA00012998"/>
    </source>
</evidence>
<evidence type="ECO:0000256" key="11">
    <source>
        <dbReference type="ARBA" id="ARBA00022808"/>
    </source>
</evidence>
<dbReference type="Gene3D" id="1.20.120.680">
    <property type="entry name" value="Formiminotetrahydrofolate cyclodeaminase monomer, up-and-down helical bundle"/>
    <property type="match status" value="1"/>
</dbReference>
<accession>A0A419W4X2</accession>
<dbReference type="InterPro" id="IPR012886">
    <property type="entry name" value="Formiminotransferase_N"/>
</dbReference>
<dbReference type="EMBL" id="RAPN01000001">
    <property type="protein sequence ID" value="RKD90502.1"/>
    <property type="molecule type" value="Genomic_DNA"/>
</dbReference>
<evidence type="ECO:0000256" key="16">
    <source>
        <dbReference type="ARBA" id="ARBA00023268"/>
    </source>
</evidence>
<dbReference type="FunFam" id="3.30.990.10:FF:000001">
    <property type="entry name" value="Formimidoyltransferase cyclodeaminase"/>
    <property type="match status" value="1"/>
</dbReference>
<comment type="subcellular location">
    <subcellularLocation>
        <location evidence="1">Cytoplasm</location>
        <location evidence="1">Cytoskeleton</location>
        <location evidence="1">Microtubule organizing center</location>
        <location evidence="1">Centrosome</location>
        <location evidence="1">Centriole</location>
    </subcellularLocation>
    <subcellularLocation>
        <location evidence="2">Golgi apparatus</location>
    </subcellularLocation>
</comment>
<dbReference type="GO" id="GO:0030409">
    <property type="term" value="F:glutamate formimidoyltransferase activity"/>
    <property type="evidence" value="ECO:0007669"/>
    <property type="project" value="UniProtKB-EC"/>
</dbReference>
<dbReference type="SUPFAM" id="SSF55116">
    <property type="entry name" value="Formiminotransferase domain of formiminotransferase-cyclodeaminase"/>
    <property type="match status" value="2"/>
</dbReference>
<evidence type="ECO:0000313" key="22">
    <source>
        <dbReference type="EMBL" id="RKD90502.1"/>
    </source>
</evidence>
<dbReference type="GO" id="GO:0005542">
    <property type="term" value="F:folic acid binding"/>
    <property type="evidence" value="ECO:0007669"/>
    <property type="project" value="UniProtKB-KW"/>
</dbReference>
<dbReference type="InterPro" id="IPR037070">
    <property type="entry name" value="Formiminotransferase_C_sf"/>
</dbReference>
<dbReference type="InterPro" id="IPR007044">
    <property type="entry name" value="Cyclodeamin/CycHdrlase"/>
</dbReference>
<comment type="function">
    <text evidence="17">Folate-dependent enzyme, that displays both transferase and deaminase activity. Serves to channel one-carbon units from formiminoglutamate to the folate pool.</text>
</comment>
<dbReference type="GO" id="GO:0030412">
    <property type="term" value="F:formimidoyltetrahydrofolate cyclodeaminase activity"/>
    <property type="evidence" value="ECO:0007669"/>
    <property type="project" value="UniProtKB-EC"/>
</dbReference>
<dbReference type="InterPro" id="IPR037064">
    <property type="entry name" value="Formiminotransferase_N_sf"/>
</dbReference>
<evidence type="ECO:0000256" key="4">
    <source>
        <dbReference type="ARBA" id="ARBA00008297"/>
    </source>
</evidence>